<name>F8PHQ4_SERL3</name>
<keyword evidence="2" id="KW-1185">Reference proteome</keyword>
<evidence type="ECO:0000313" key="1">
    <source>
        <dbReference type="EMBL" id="EGO05051.1"/>
    </source>
</evidence>
<reference evidence="2" key="1">
    <citation type="journal article" date="2011" name="Science">
        <title>The plant cell wall-decomposing machinery underlies the functional diversity of forest fungi.</title>
        <authorList>
            <person name="Eastwood D.C."/>
            <person name="Floudas D."/>
            <person name="Binder M."/>
            <person name="Majcherczyk A."/>
            <person name="Schneider P."/>
            <person name="Aerts A."/>
            <person name="Asiegbu F.O."/>
            <person name="Baker S.E."/>
            <person name="Barry K."/>
            <person name="Bendiksby M."/>
            <person name="Blumentritt M."/>
            <person name="Coutinho P.M."/>
            <person name="Cullen D."/>
            <person name="de Vries R.P."/>
            <person name="Gathman A."/>
            <person name="Goodell B."/>
            <person name="Henrissat B."/>
            <person name="Ihrmark K."/>
            <person name="Kauserud H."/>
            <person name="Kohler A."/>
            <person name="LaButti K."/>
            <person name="Lapidus A."/>
            <person name="Lavin J.L."/>
            <person name="Lee Y.-H."/>
            <person name="Lindquist E."/>
            <person name="Lilly W."/>
            <person name="Lucas S."/>
            <person name="Morin E."/>
            <person name="Murat C."/>
            <person name="Oguiza J.A."/>
            <person name="Park J."/>
            <person name="Pisabarro A.G."/>
            <person name="Riley R."/>
            <person name="Rosling A."/>
            <person name="Salamov A."/>
            <person name="Schmidt O."/>
            <person name="Schmutz J."/>
            <person name="Skrede I."/>
            <person name="Stenlid J."/>
            <person name="Wiebenga A."/>
            <person name="Xie X."/>
            <person name="Kuees U."/>
            <person name="Hibbett D.S."/>
            <person name="Hoffmeister D."/>
            <person name="Hoegberg N."/>
            <person name="Martin F."/>
            <person name="Grigoriev I.V."/>
            <person name="Watkinson S.C."/>
        </authorList>
    </citation>
    <scope>NUCLEOTIDE SEQUENCE [LARGE SCALE GENOMIC DNA]</scope>
    <source>
        <strain evidence="2">strain S7.3</strain>
    </source>
</reference>
<protein>
    <submittedName>
        <fullName evidence="1">Uncharacterized protein</fullName>
    </submittedName>
</protein>
<evidence type="ECO:0000313" key="2">
    <source>
        <dbReference type="Proteomes" id="UP000008063"/>
    </source>
</evidence>
<dbReference type="OrthoDB" id="2499463at2759"/>
<dbReference type="InParanoid" id="F8PHQ4"/>
<sequence>MPASSYPSSHAEAIKHSYKLLTEARRAKTNYSSQETRAKLIQSVGAQCNGRTPYEWQLDASLLCLCYFTKSVYLSSSRL</sequence>
<proteinExistence type="predicted"/>
<gene>
    <name evidence="1" type="ORF">SERLA73DRAFT_128839</name>
</gene>
<dbReference type="HOGENOM" id="CLU_2607469_0_0_1"/>
<dbReference type="Proteomes" id="UP000008063">
    <property type="component" value="Unassembled WGS sequence"/>
</dbReference>
<organism evidence="2">
    <name type="scientific">Serpula lacrymans var. lacrymans (strain S7.3)</name>
    <name type="common">Dry rot fungus</name>
    <dbReference type="NCBI Taxonomy" id="936435"/>
    <lineage>
        <taxon>Eukaryota</taxon>
        <taxon>Fungi</taxon>
        <taxon>Dikarya</taxon>
        <taxon>Basidiomycota</taxon>
        <taxon>Agaricomycotina</taxon>
        <taxon>Agaricomycetes</taxon>
        <taxon>Agaricomycetidae</taxon>
        <taxon>Boletales</taxon>
        <taxon>Coniophorineae</taxon>
        <taxon>Serpulaceae</taxon>
        <taxon>Serpula</taxon>
    </lineage>
</organism>
<dbReference type="AlphaFoldDB" id="F8PHQ4"/>
<accession>F8PHQ4</accession>
<dbReference type="EMBL" id="GL945474">
    <property type="protein sequence ID" value="EGO05051.1"/>
    <property type="molecule type" value="Genomic_DNA"/>
</dbReference>